<dbReference type="EMBL" id="FCNW02000076">
    <property type="protein sequence ID" value="SAL66402.1"/>
    <property type="molecule type" value="Genomic_DNA"/>
</dbReference>
<accession>A0A158JBU1</accession>
<gene>
    <name evidence="1" type="ORF">AWB65_06338</name>
</gene>
<evidence type="ECO:0000313" key="1">
    <source>
        <dbReference type="EMBL" id="SAL66402.1"/>
    </source>
</evidence>
<evidence type="ECO:0000313" key="2">
    <source>
        <dbReference type="Proteomes" id="UP000054977"/>
    </source>
</evidence>
<protein>
    <submittedName>
        <fullName evidence="1">Uncharacterized protein</fullName>
    </submittedName>
</protein>
<dbReference type="STRING" id="326474.AWB65_06338"/>
<keyword evidence="2" id="KW-1185">Reference proteome</keyword>
<sequence>MRFDGRSTERTAALEGDRLGFALTLDADAISAVLFVIAQEHGPAVGWSAPMVAHTDEVAALADRITAAMYERLAAGGATRVTVLHAFRNSLR</sequence>
<name>A0A158JBU1_9BURK</name>
<reference evidence="1" key="1">
    <citation type="submission" date="2016-01" db="EMBL/GenBank/DDBJ databases">
        <authorList>
            <person name="Peeters C."/>
        </authorList>
    </citation>
    <scope>NUCLEOTIDE SEQUENCE [LARGE SCALE GENOMIC DNA]</scope>
    <source>
        <strain evidence="1">LMG 22934</strain>
    </source>
</reference>
<dbReference type="RefSeq" id="WP_200821846.1">
    <property type="nucleotide sequence ID" value="NZ_FCNW02000076.1"/>
</dbReference>
<proteinExistence type="predicted"/>
<dbReference type="AlphaFoldDB" id="A0A158JBU1"/>
<comment type="caution">
    <text evidence="1">The sequence shown here is derived from an EMBL/GenBank/DDBJ whole genome shotgun (WGS) entry which is preliminary data.</text>
</comment>
<dbReference type="Proteomes" id="UP000054977">
    <property type="component" value="Unassembled WGS sequence"/>
</dbReference>
<organism evidence="1 2">
    <name type="scientific">Caballeronia humi</name>
    <dbReference type="NCBI Taxonomy" id="326474"/>
    <lineage>
        <taxon>Bacteria</taxon>
        <taxon>Pseudomonadati</taxon>
        <taxon>Pseudomonadota</taxon>
        <taxon>Betaproteobacteria</taxon>
        <taxon>Burkholderiales</taxon>
        <taxon>Burkholderiaceae</taxon>
        <taxon>Caballeronia</taxon>
    </lineage>
</organism>